<dbReference type="CDD" id="cd01189">
    <property type="entry name" value="INT_ICEBs1_C_like"/>
    <property type="match status" value="1"/>
</dbReference>
<dbReference type="EMBL" id="RHHR01000036">
    <property type="protein sequence ID" value="RNB69948.1"/>
    <property type="molecule type" value="Genomic_DNA"/>
</dbReference>
<dbReference type="InterPro" id="IPR044068">
    <property type="entry name" value="CB"/>
</dbReference>
<feature type="domain" description="Core-binding (CB)" evidence="6">
    <location>
        <begin position="70"/>
        <end position="162"/>
    </location>
</feature>
<evidence type="ECO:0000259" key="5">
    <source>
        <dbReference type="PROSITE" id="PS51898"/>
    </source>
</evidence>
<dbReference type="PROSITE" id="PS51898">
    <property type="entry name" value="TYR_RECOMBINASE"/>
    <property type="match status" value="1"/>
</dbReference>
<organism evidence="7 8">
    <name type="scientific">Brevibacillus invocatus</name>
    <dbReference type="NCBI Taxonomy" id="173959"/>
    <lineage>
        <taxon>Bacteria</taxon>
        <taxon>Bacillati</taxon>
        <taxon>Bacillota</taxon>
        <taxon>Bacilli</taxon>
        <taxon>Bacillales</taxon>
        <taxon>Paenibacillaceae</taxon>
        <taxon>Brevibacillus</taxon>
    </lineage>
</organism>
<keyword evidence="2 4" id="KW-0238">DNA-binding</keyword>
<evidence type="ECO:0000313" key="7">
    <source>
        <dbReference type="EMBL" id="RNB69948.1"/>
    </source>
</evidence>
<dbReference type="PANTHER" id="PTHR30349:SF91">
    <property type="entry name" value="INTA PROTEIN"/>
    <property type="match status" value="1"/>
</dbReference>
<dbReference type="SUPFAM" id="SSF56349">
    <property type="entry name" value="DNA breaking-rejoining enzymes"/>
    <property type="match status" value="1"/>
</dbReference>
<dbReference type="GO" id="GO:0015074">
    <property type="term" value="P:DNA integration"/>
    <property type="evidence" value="ECO:0007669"/>
    <property type="project" value="UniProtKB-KW"/>
</dbReference>
<feature type="domain" description="Tyr recombinase" evidence="5">
    <location>
        <begin position="183"/>
        <end position="385"/>
    </location>
</feature>
<dbReference type="Pfam" id="PF14659">
    <property type="entry name" value="Phage_int_SAM_3"/>
    <property type="match status" value="1"/>
</dbReference>
<reference evidence="7 8" key="1">
    <citation type="submission" date="2018-10" db="EMBL/GenBank/DDBJ databases">
        <title>Phylogenomics of Brevibacillus.</title>
        <authorList>
            <person name="Dunlap C."/>
        </authorList>
    </citation>
    <scope>NUCLEOTIDE SEQUENCE [LARGE SCALE GENOMIC DNA]</scope>
    <source>
        <strain evidence="7 8">JCM 12215</strain>
    </source>
</reference>
<dbReference type="Gene3D" id="1.10.150.130">
    <property type="match status" value="1"/>
</dbReference>
<dbReference type="OrthoDB" id="9803188at2"/>
<gene>
    <name evidence="7" type="ORF">EDM52_18440</name>
</gene>
<dbReference type="InterPro" id="IPR004107">
    <property type="entry name" value="Integrase_SAM-like_N"/>
</dbReference>
<evidence type="ECO:0000256" key="3">
    <source>
        <dbReference type="ARBA" id="ARBA00023172"/>
    </source>
</evidence>
<evidence type="ECO:0000256" key="4">
    <source>
        <dbReference type="PROSITE-ProRule" id="PRU01248"/>
    </source>
</evidence>
<proteinExistence type="predicted"/>
<keyword evidence="1" id="KW-0229">DNA integration</keyword>
<evidence type="ECO:0000313" key="8">
    <source>
        <dbReference type="Proteomes" id="UP000282028"/>
    </source>
</evidence>
<accession>A0A3M8C2M5</accession>
<comment type="caution">
    <text evidence="7">The sequence shown here is derived from an EMBL/GenBank/DDBJ whole genome shotgun (WGS) entry which is preliminary data.</text>
</comment>
<dbReference type="PROSITE" id="PS51900">
    <property type="entry name" value="CB"/>
    <property type="match status" value="1"/>
</dbReference>
<dbReference type="AlphaFoldDB" id="A0A3M8C2M5"/>
<dbReference type="PANTHER" id="PTHR30349">
    <property type="entry name" value="PHAGE INTEGRASE-RELATED"/>
    <property type="match status" value="1"/>
</dbReference>
<dbReference type="Gene3D" id="1.10.443.10">
    <property type="entry name" value="Intergrase catalytic core"/>
    <property type="match status" value="1"/>
</dbReference>
<dbReference type="InterPro" id="IPR002104">
    <property type="entry name" value="Integrase_catalytic"/>
</dbReference>
<dbReference type="RefSeq" id="WP_122910418.1">
    <property type="nucleotide sequence ID" value="NZ_CBCSBE010000013.1"/>
</dbReference>
<dbReference type="GO" id="GO:0003677">
    <property type="term" value="F:DNA binding"/>
    <property type="evidence" value="ECO:0007669"/>
    <property type="project" value="UniProtKB-UniRule"/>
</dbReference>
<protein>
    <submittedName>
        <fullName evidence="7">Site-specific integrase</fullName>
    </submittedName>
</protein>
<dbReference type="GO" id="GO:0006310">
    <property type="term" value="P:DNA recombination"/>
    <property type="evidence" value="ECO:0007669"/>
    <property type="project" value="UniProtKB-KW"/>
</dbReference>
<evidence type="ECO:0000256" key="1">
    <source>
        <dbReference type="ARBA" id="ARBA00022908"/>
    </source>
</evidence>
<dbReference type="Proteomes" id="UP000282028">
    <property type="component" value="Unassembled WGS sequence"/>
</dbReference>
<evidence type="ECO:0000259" key="6">
    <source>
        <dbReference type="PROSITE" id="PS51900"/>
    </source>
</evidence>
<sequence>MASIQKRGENSWLLVVEAGYSPDGKRIKRTRTIRITDKLTPKKTKDFLELELAKFKMEVEAGEYIAPEKMTFAAFVEEWRTKYAVKEIGPKTVDIYLRHLKNRILPVFGHMRLDQVKPFHIVKFISELSDEGSRQDGSAGRLSPGTVRYIHRVLNNVLSRAEEWKLIKKNPAASVKKPKETYNDIDVYDENDIAALFEALEKEPIQWRMLITLAITTGLRRGELVGLEWSHVDLDHGIIEVKQSISTQINGEPIITEPKTKKSKRKISLPDDLIDQLKEYYLYARKVRLQMGDKWAGENHFFVFCNPDGKPFHPETPYLHFRRFLKKNGLRYIRFHALRHTSATWLISQGVHAKVISERLGHASITTTMNVYGHALQTADKEAANKFNSIIPMKNKKA</sequence>
<keyword evidence="3" id="KW-0233">DNA recombination</keyword>
<evidence type="ECO:0000256" key="2">
    <source>
        <dbReference type="ARBA" id="ARBA00023125"/>
    </source>
</evidence>
<dbReference type="InterPro" id="IPR050090">
    <property type="entry name" value="Tyrosine_recombinase_XerCD"/>
</dbReference>
<keyword evidence="8" id="KW-1185">Reference proteome</keyword>
<dbReference type="Pfam" id="PF00589">
    <property type="entry name" value="Phage_integrase"/>
    <property type="match status" value="1"/>
</dbReference>
<name>A0A3M8C2M5_9BACL</name>
<dbReference type="InterPro" id="IPR013762">
    <property type="entry name" value="Integrase-like_cat_sf"/>
</dbReference>
<dbReference type="InterPro" id="IPR010998">
    <property type="entry name" value="Integrase_recombinase_N"/>
</dbReference>
<dbReference type="InterPro" id="IPR011010">
    <property type="entry name" value="DNA_brk_join_enz"/>
</dbReference>